<gene>
    <name evidence="1" type="ORF">DXZ79_12605</name>
</gene>
<reference evidence="1 2" key="1">
    <citation type="submission" date="2018-09" db="EMBL/GenBank/DDBJ databases">
        <title>Yersinia kristensenii subsp. rochesterensis subsp. nov., Isolated from Human Feces.</title>
        <authorList>
            <person name="Cunningham S.A."/>
            <person name="Jeraldo P."/>
            <person name="Patel R."/>
        </authorList>
    </citation>
    <scope>NUCLEOTIDE SEQUENCE [LARGE SCALE GENOMIC DNA]</scope>
    <source>
        <strain evidence="1 2">ATCC BAA-2637</strain>
    </source>
</reference>
<dbReference type="AlphaFoldDB" id="A0A8D4SNK8"/>
<name>A0A8D4SNK8_9GAMM</name>
<dbReference type="EMBL" id="CP032482">
    <property type="protein sequence ID" value="AYD44459.1"/>
    <property type="molecule type" value="Genomic_DNA"/>
</dbReference>
<organism evidence="1 2">
    <name type="scientific">Yersinia rochesterensis</name>
    <dbReference type="NCBI Taxonomy" id="1604335"/>
    <lineage>
        <taxon>Bacteria</taxon>
        <taxon>Pseudomonadati</taxon>
        <taxon>Pseudomonadota</taxon>
        <taxon>Gammaproteobacteria</taxon>
        <taxon>Enterobacterales</taxon>
        <taxon>Yersiniaceae</taxon>
        <taxon>Yersinia</taxon>
    </lineage>
</organism>
<proteinExistence type="predicted"/>
<sequence>MAGQYQFYTCALKTQECWLPLLTPITYLCKLQEVHSVAAYLHLEVARVYFSVMLRLMNIIGSC</sequence>
<evidence type="ECO:0000313" key="1">
    <source>
        <dbReference type="EMBL" id="AYD44459.1"/>
    </source>
</evidence>
<protein>
    <submittedName>
        <fullName evidence="1">Uncharacterized protein</fullName>
    </submittedName>
</protein>
<dbReference type="Proteomes" id="UP000265864">
    <property type="component" value="Chromosome"/>
</dbReference>
<accession>A0A8D4SNK8</accession>
<evidence type="ECO:0000313" key="2">
    <source>
        <dbReference type="Proteomes" id="UP000265864"/>
    </source>
</evidence>